<keyword evidence="3 5" id="KW-0378">Hydrolase</keyword>
<dbReference type="PANTHER" id="PTHR20842">
    <property type="entry name" value="PROTEASE S51 ALPHA-ASPARTYL DIPEPTIDASE"/>
    <property type="match status" value="1"/>
</dbReference>
<reference evidence="5 6" key="1">
    <citation type="submission" date="2023-06" db="EMBL/GenBank/DDBJ databases">
        <authorList>
            <person name="Ham H."/>
            <person name="Park D.S."/>
        </authorList>
    </citation>
    <scope>NUCLEOTIDE SEQUENCE [LARGE SCALE GENOMIC DNA]</scope>
    <source>
        <strain evidence="5 6">KACC 17005</strain>
    </source>
</reference>
<dbReference type="EMBL" id="CP127363">
    <property type="protein sequence ID" value="WIY49440.1"/>
    <property type="molecule type" value="Genomic_DNA"/>
</dbReference>
<evidence type="ECO:0000313" key="6">
    <source>
        <dbReference type="Proteomes" id="UP001242732"/>
    </source>
</evidence>
<dbReference type="GO" id="GO:0016805">
    <property type="term" value="F:dipeptidase activity"/>
    <property type="evidence" value="ECO:0007669"/>
    <property type="project" value="UniProtKB-KW"/>
</dbReference>
<dbReference type="CDD" id="cd03146">
    <property type="entry name" value="GAT1_Peptidase_E"/>
    <property type="match status" value="1"/>
</dbReference>
<keyword evidence="4" id="KW-0720">Serine protease</keyword>
<evidence type="ECO:0000256" key="3">
    <source>
        <dbReference type="ARBA" id="ARBA00022801"/>
    </source>
</evidence>
<dbReference type="Pfam" id="PF03575">
    <property type="entry name" value="Peptidase_S51"/>
    <property type="match status" value="1"/>
</dbReference>
<proteinExistence type="inferred from homology"/>
<dbReference type="EC" id="3.4.13.21" evidence="5"/>
<keyword evidence="5" id="KW-0224">Dipeptidase</keyword>
<evidence type="ECO:0000256" key="2">
    <source>
        <dbReference type="ARBA" id="ARBA00022670"/>
    </source>
</evidence>
<dbReference type="InterPro" id="IPR029062">
    <property type="entry name" value="Class_I_gatase-like"/>
</dbReference>
<dbReference type="Gene3D" id="3.40.50.880">
    <property type="match status" value="1"/>
</dbReference>
<gene>
    <name evidence="5" type="primary">pepE</name>
    <name evidence="5" type="ORF">QRO08_02415</name>
</gene>
<organism evidence="5 6">
    <name type="scientific">Paracidovorax citrulli</name>
    <name type="common">Acidovorax citrulli</name>
    <dbReference type="NCBI Taxonomy" id="80869"/>
    <lineage>
        <taxon>Bacteria</taxon>
        <taxon>Pseudomonadati</taxon>
        <taxon>Pseudomonadota</taxon>
        <taxon>Betaproteobacteria</taxon>
        <taxon>Burkholderiales</taxon>
        <taxon>Comamonadaceae</taxon>
        <taxon>Paracidovorax</taxon>
    </lineage>
</organism>
<name>A0ABY9AR80_PARCI</name>
<protein>
    <submittedName>
        <fullName evidence="5">Dipeptidase PepE</fullName>
        <ecNumber evidence="5">3.4.13.21</ecNumber>
    </submittedName>
</protein>
<dbReference type="RefSeq" id="WP_011797375.1">
    <property type="nucleotide sequence ID" value="NZ_CP023687.1"/>
</dbReference>
<accession>A0ABY9AR80</accession>
<evidence type="ECO:0000313" key="5">
    <source>
        <dbReference type="EMBL" id="WIY49440.1"/>
    </source>
</evidence>
<comment type="similarity">
    <text evidence="1">Belongs to the peptidase S51 family.</text>
</comment>
<dbReference type="PANTHER" id="PTHR20842:SF0">
    <property type="entry name" value="ALPHA-ASPARTYL DIPEPTIDASE"/>
    <property type="match status" value="1"/>
</dbReference>
<keyword evidence="2" id="KW-0645">Protease</keyword>
<keyword evidence="6" id="KW-1185">Reference proteome</keyword>
<dbReference type="SUPFAM" id="SSF52317">
    <property type="entry name" value="Class I glutamine amidotransferase-like"/>
    <property type="match status" value="1"/>
</dbReference>
<sequence>MNLLLLSNSSSDAGYLTHARGWIADWAAAQARHGDAVFMPFAGVSRGWDDYEALVAGALAPLGLDVRSAHRAADPVAAVAQARFIVTGGGNTFALLGQLRRLGLLGAIAARVRSGEASYLGWSAGSNVACPTIRTTNDMPITDPGGFDALGLVPFQINAHYTDAHPPGHRGETREERLREFGLLNPGAHVVGLPEGTGLRVHGGAATVLGDTAPVRLFLGAAPARLQGPGPLELPRA</sequence>
<evidence type="ECO:0000256" key="4">
    <source>
        <dbReference type="ARBA" id="ARBA00022825"/>
    </source>
</evidence>
<evidence type="ECO:0000256" key="1">
    <source>
        <dbReference type="ARBA" id="ARBA00006534"/>
    </source>
</evidence>
<dbReference type="NCBIfam" id="NF003642">
    <property type="entry name" value="PRK05282.1"/>
    <property type="match status" value="1"/>
</dbReference>
<dbReference type="InterPro" id="IPR005320">
    <property type="entry name" value="Peptidase_S51"/>
</dbReference>
<dbReference type="Proteomes" id="UP001242732">
    <property type="component" value="Chromosome"/>
</dbReference>